<comment type="similarity">
    <text evidence="1 11">Belongs to the GHMP kinase family. GalK subfamily.</text>
</comment>
<evidence type="ECO:0000256" key="1">
    <source>
        <dbReference type="ARBA" id="ARBA00006566"/>
    </source>
</evidence>
<dbReference type="PROSITE" id="PS00627">
    <property type="entry name" value="GHMP_KINASES_ATP"/>
    <property type="match status" value="1"/>
</dbReference>
<feature type="domain" description="Galactokinase N-terminal" evidence="15">
    <location>
        <begin position="8"/>
        <end position="57"/>
    </location>
</feature>
<dbReference type="PRINTS" id="PR00959">
    <property type="entry name" value="MEVGALKINASE"/>
</dbReference>
<evidence type="ECO:0000256" key="6">
    <source>
        <dbReference type="ARBA" id="ARBA00022777"/>
    </source>
</evidence>
<dbReference type="InterPro" id="IPR006206">
    <property type="entry name" value="Mevalonate/galactokinase"/>
</dbReference>
<evidence type="ECO:0000259" key="13">
    <source>
        <dbReference type="Pfam" id="PF00288"/>
    </source>
</evidence>
<feature type="domain" description="GHMP kinase C-terminal" evidence="14">
    <location>
        <begin position="283"/>
        <end position="358"/>
    </location>
</feature>
<dbReference type="InterPro" id="IPR014721">
    <property type="entry name" value="Ribsml_uS5_D2-typ_fold_subgr"/>
</dbReference>
<reference evidence="16" key="1">
    <citation type="submission" date="2016-10" db="EMBL/GenBank/DDBJ databases">
        <authorList>
            <person name="de Groot N.N."/>
        </authorList>
    </citation>
    <scope>NUCLEOTIDE SEQUENCE [LARGE SCALE GENOMIC DNA]</scope>
    <source>
        <strain evidence="16">DSM 28286</strain>
    </source>
</reference>
<evidence type="ECO:0000256" key="12">
    <source>
        <dbReference type="NCBIfam" id="TIGR00131"/>
    </source>
</evidence>
<evidence type="ECO:0000256" key="3">
    <source>
        <dbReference type="ARBA" id="ARBA00022679"/>
    </source>
</evidence>
<dbReference type="InterPro" id="IPR020568">
    <property type="entry name" value="Ribosomal_Su5_D2-typ_SF"/>
</dbReference>
<accession>A0A1I5TGS5</accession>
<keyword evidence="17" id="KW-1185">Reference proteome</keyword>
<feature type="binding site" evidence="11">
    <location>
        <position position="220"/>
    </location>
    <ligand>
        <name>substrate</name>
    </ligand>
</feature>
<dbReference type="Pfam" id="PF08544">
    <property type="entry name" value="GHMP_kinases_C"/>
    <property type="match status" value="1"/>
</dbReference>
<dbReference type="InterPro" id="IPR013750">
    <property type="entry name" value="GHMP_kinase_C_dom"/>
</dbReference>
<comment type="subcellular location">
    <subcellularLocation>
        <location evidence="11">Cytoplasm</location>
    </subcellularLocation>
</comment>
<keyword evidence="7 11" id="KW-0067">ATP-binding</keyword>
<evidence type="ECO:0000256" key="9">
    <source>
        <dbReference type="ARBA" id="ARBA00023144"/>
    </source>
</evidence>
<dbReference type="InterPro" id="IPR000705">
    <property type="entry name" value="Galactokinase"/>
</dbReference>
<feature type="binding site" evidence="11">
    <location>
        <position position="158"/>
    </location>
    <ligand>
        <name>Mg(2+)</name>
        <dbReference type="ChEBI" id="CHEBI:18420"/>
    </ligand>
</feature>
<dbReference type="InterPro" id="IPR022963">
    <property type="entry name" value="Galactokinase_bac"/>
</dbReference>
<dbReference type="NCBIfam" id="NF003705">
    <property type="entry name" value="PRK05322.1"/>
    <property type="match status" value="1"/>
</dbReference>
<keyword evidence="6 11" id="KW-0418">Kinase</keyword>
<keyword evidence="9 11" id="KW-0299">Galactose metabolism</keyword>
<evidence type="ECO:0000256" key="8">
    <source>
        <dbReference type="ARBA" id="ARBA00022842"/>
    </source>
</evidence>
<dbReference type="SUPFAM" id="SSF54211">
    <property type="entry name" value="Ribosomal protein S5 domain 2-like"/>
    <property type="match status" value="1"/>
</dbReference>
<dbReference type="InterPro" id="IPR006203">
    <property type="entry name" value="GHMP_knse_ATP-bd_CS"/>
</dbReference>
<dbReference type="GO" id="GO:0006012">
    <property type="term" value="P:galactose metabolic process"/>
    <property type="evidence" value="ECO:0007669"/>
    <property type="project" value="UniProtKB-UniRule"/>
</dbReference>
<dbReference type="InterPro" id="IPR006204">
    <property type="entry name" value="GHMP_kinase_N_dom"/>
</dbReference>
<dbReference type="Pfam" id="PF00288">
    <property type="entry name" value="GHMP_kinases_N"/>
    <property type="match status" value="1"/>
</dbReference>
<dbReference type="FunFam" id="3.30.70.890:FF:000001">
    <property type="entry name" value="Galactokinase"/>
    <property type="match status" value="1"/>
</dbReference>
<dbReference type="HAMAP" id="MF_00246">
    <property type="entry name" value="Galactokinase"/>
    <property type="match status" value="1"/>
</dbReference>
<dbReference type="PRINTS" id="PR00473">
    <property type="entry name" value="GALCTOKINASE"/>
</dbReference>
<dbReference type="PANTHER" id="PTHR10457">
    <property type="entry name" value="MEVALONATE KINASE/GALACTOKINASE"/>
    <property type="match status" value="1"/>
</dbReference>
<dbReference type="InterPro" id="IPR019539">
    <property type="entry name" value="GalKase_N"/>
</dbReference>
<keyword evidence="10 11" id="KW-0119">Carbohydrate metabolism</keyword>
<keyword evidence="3 11" id="KW-0808">Transferase</keyword>
<keyword evidence="2 11" id="KW-0963">Cytoplasm</keyword>
<dbReference type="Gene3D" id="3.30.230.10">
    <property type="match status" value="1"/>
</dbReference>
<dbReference type="GO" id="GO:0000287">
    <property type="term" value="F:magnesium ion binding"/>
    <property type="evidence" value="ECO:0007669"/>
    <property type="project" value="UniProtKB-UniRule"/>
</dbReference>
<dbReference type="InterPro" id="IPR019741">
    <property type="entry name" value="Galactokinase_CS"/>
</dbReference>
<feature type="active site" description="Proton acceptor" evidence="11">
    <location>
        <position position="170"/>
    </location>
</feature>
<sequence>MESKIADQFVKIYPAAGDMLIVRSPGRINIIGEHTDYNEGFVLPAAIDKAVYVAVSRRNDDEIHLYAGDYNESHITNTNAVEISDKHWPNYILGVVDQLQKKEFYIGGFNLLIDGDVPLGAGLSSSAAVECATAFALNELFGLGLSKLQMVQTAQKAEHTFAGVMCGIMDQFASMFGKKDHVIQLDCRSIEYEYVPFELKDCKILLLNTNVKHSLSSSAYNERRQQCEQGVAWVKAHHPEVLSLRDVTVQMLDEYVLPKDELIYKRCKYIVEEIQRLLLGCADLQQGDINALGKKMFRTHEGLSREYEVSCEELDFLVDAVKDNPGVIGARMMGGGFGGCTINIIKEDAIDELVRRLKPLYKQAFNKELDYYIASIENGTSLVAQTVAASNA</sequence>
<comment type="catalytic activity">
    <reaction evidence="11">
        <text>alpha-D-galactose + ATP = alpha-D-galactose 1-phosphate + ADP + H(+)</text>
        <dbReference type="Rhea" id="RHEA:13553"/>
        <dbReference type="ChEBI" id="CHEBI:15378"/>
        <dbReference type="ChEBI" id="CHEBI:28061"/>
        <dbReference type="ChEBI" id="CHEBI:30616"/>
        <dbReference type="ChEBI" id="CHEBI:58336"/>
        <dbReference type="ChEBI" id="CHEBI:456216"/>
        <dbReference type="EC" id="2.7.1.6"/>
    </reaction>
</comment>
<dbReference type="InterPro" id="IPR036554">
    <property type="entry name" value="GHMP_kinase_C_sf"/>
</dbReference>
<evidence type="ECO:0000313" key="17">
    <source>
        <dbReference type="Proteomes" id="UP000199031"/>
    </source>
</evidence>
<dbReference type="EMBL" id="FOXQ01000002">
    <property type="protein sequence ID" value="SFP82264.1"/>
    <property type="molecule type" value="Genomic_DNA"/>
</dbReference>
<dbReference type="NCBIfam" id="TIGR00131">
    <property type="entry name" value="gal_kin"/>
    <property type="match status" value="1"/>
</dbReference>
<dbReference type="PANTHER" id="PTHR10457:SF7">
    <property type="entry name" value="GALACTOKINASE-RELATED"/>
    <property type="match status" value="1"/>
</dbReference>
<evidence type="ECO:0000256" key="2">
    <source>
        <dbReference type="ARBA" id="ARBA00022490"/>
    </source>
</evidence>
<feature type="site" description="Transition state stabilizer" evidence="11">
    <location>
        <position position="27"/>
    </location>
</feature>
<evidence type="ECO:0000256" key="4">
    <source>
        <dbReference type="ARBA" id="ARBA00022723"/>
    </source>
</evidence>
<dbReference type="GO" id="GO:0005524">
    <property type="term" value="F:ATP binding"/>
    <property type="evidence" value="ECO:0007669"/>
    <property type="project" value="UniProtKB-UniRule"/>
</dbReference>
<dbReference type="AlphaFoldDB" id="A0A1I5TGS5"/>
<feature type="binding site" evidence="11">
    <location>
        <begin position="120"/>
        <end position="126"/>
    </location>
    <ligand>
        <name>ATP</name>
        <dbReference type="ChEBI" id="CHEBI:30616"/>
    </ligand>
</feature>
<keyword evidence="5 11" id="KW-0547">Nucleotide-binding</keyword>
<dbReference type="OrthoDB" id="250531at2"/>
<dbReference type="Pfam" id="PF10509">
    <property type="entry name" value="GalKase_gal_bdg"/>
    <property type="match status" value="1"/>
</dbReference>
<dbReference type="FunFam" id="3.30.230.10:FF:000017">
    <property type="entry name" value="Galactokinase"/>
    <property type="match status" value="1"/>
</dbReference>
<evidence type="ECO:0000313" key="16">
    <source>
        <dbReference type="EMBL" id="SFP82264.1"/>
    </source>
</evidence>
<evidence type="ECO:0000259" key="15">
    <source>
        <dbReference type="Pfam" id="PF10509"/>
    </source>
</evidence>
<feature type="binding site" evidence="11">
    <location>
        <begin position="33"/>
        <end position="36"/>
    </location>
    <ligand>
        <name>substrate</name>
    </ligand>
</feature>
<gene>
    <name evidence="11" type="primary">galK</name>
    <name evidence="16" type="ORF">SAMN05444277_102126</name>
</gene>
<evidence type="ECO:0000259" key="14">
    <source>
        <dbReference type="Pfam" id="PF08544"/>
    </source>
</evidence>
<dbReference type="GO" id="GO:0004335">
    <property type="term" value="F:galactokinase activity"/>
    <property type="evidence" value="ECO:0007669"/>
    <property type="project" value="UniProtKB-UniRule"/>
</dbReference>
<dbReference type="PIRSF" id="PIRSF000530">
    <property type="entry name" value="Galactokinase"/>
    <property type="match status" value="1"/>
</dbReference>
<dbReference type="GO" id="GO:0005829">
    <property type="term" value="C:cytosol"/>
    <property type="evidence" value="ECO:0007669"/>
    <property type="project" value="TreeGrafter"/>
</dbReference>
<keyword evidence="8 11" id="KW-0460">Magnesium</keyword>
<keyword evidence="4 11" id="KW-0479">Metal-binding</keyword>
<comment type="pathway">
    <text evidence="11">Carbohydrate metabolism; galactose metabolism.</text>
</comment>
<evidence type="ECO:0000256" key="10">
    <source>
        <dbReference type="ARBA" id="ARBA00023277"/>
    </source>
</evidence>
<comment type="function">
    <text evidence="11">Catalyzes the transfer of the gamma-phosphate of ATP to D-galactose to form alpha-D-galactose-1-phosphate (Gal-1-P).</text>
</comment>
<dbReference type="EC" id="2.7.1.6" evidence="11 12"/>
<dbReference type="Gene3D" id="3.30.70.890">
    <property type="entry name" value="GHMP kinase, C-terminal domain"/>
    <property type="match status" value="1"/>
</dbReference>
<dbReference type="STRING" id="1465490.SAMN05444277_102126"/>
<dbReference type="PROSITE" id="PS00106">
    <property type="entry name" value="GALACTOKINASE"/>
    <property type="match status" value="1"/>
</dbReference>
<dbReference type="RefSeq" id="WP_090655648.1">
    <property type="nucleotide sequence ID" value="NZ_FOXQ01000002.1"/>
</dbReference>
<evidence type="ECO:0000256" key="7">
    <source>
        <dbReference type="ARBA" id="ARBA00022840"/>
    </source>
</evidence>
<dbReference type="Proteomes" id="UP000199031">
    <property type="component" value="Unassembled WGS sequence"/>
</dbReference>
<comment type="caution">
    <text evidence="11">Lacks conserved residue(s) required for the propagation of feature annotation.</text>
</comment>
<protein>
    <recommendedName>
        <fullName evidence="11 12">Galactokinase</fullName>
        <ecNumber evidence="11 12">2.7.1.6</ecNumber>
    </recommendedName>
    <alternativeName>
        <fullName evidence="11">Galactose kinase</fullName>
    </alternativeName>
</protein>
<name>A0A1I5TGS5_9BACT</name>
<feature type="binding site" evidence="11">
    <location>
        <position position="126"/>
    </location>
    <ligand>
        <name>Mg(2+)</name>
        <dbReference type="ChEBI" id="CHEBI:18420"/>
    </ligand>
</feature>
<evidence type="ECO:0000256" key="11">
    <source>
        <dbReference type="HAMAP-Rule" id="MF_00246"/>
    </source>
</evidence>
<organism evidence="16 17">
    <name type="scientific">Parafilimonas terrae</name>
    <dbReference type="NCBI Taxonomy" id="1465490"/>
    <lineage>
        <taxon>Bacteria</taxon>
        <taxon>Pseudomonadati</taxon>
        <taxon>Bacteroidota</taxon>
        <taxon>Chitinophagia</taxon>
        <taxon>Chitinophagales</taxon>
        <taxon>Chitinophagaceae</taxon>
        <taxon>Parafilimonas</taxon>
    </lineage>
</organism>
<evidence type="ECO:0000256" key="5">
    <source>
        <dbReference type="ARBA" id="ARBA00022741"/>
    </source>
</evidence>
<dbReference type="SUPFAM" id="SSF55060">
    <property type="entry name" value="GHMP Kinase, C-terminal domain"/>
    <property type="match status" value="1"/>
</dbReference>
<proteinExistence type="inferred from homology"/>
<feature type="domain" description="GHMP kinase N-terminal" evidence="13">
    <location>
        <begin position="90"/>
        <end position="178"/>
    </location>
</feature>
<dbReference type="UniPathway" id="UPA00214"/>